<feature type="domain" description="HTH tetR-type" evidence="4">
    <location>
        <begin position="72"/>
        <end position="132"/>
    </location>
</feature>
<evidence type="ECO:0000256" key="3">
    <source>
        <dbReference type="SAM" id="MobiDB-lite"/>
    </source>
</evidence>
<dbReference type="SUPFAM" id="SSF46689">
    <property type="entry name" value="Homeodomain-like"/>
    <property type="match status" value="1"/>
</dbReference>
<dbReference type="OrthoDB" id="9816320at2"/>
<feature type="compositionally biased region" description="Basic residues" evidence="3">
    <location>
        <begin position="17"/>
        <end position="30"/>
    </location>
</feature>
<reference evidence="5 6" key="1">
    <citation type="submission" date="2019-11" db="EMBL/GenBank/DDBJ databases">
        <title>Caenimonas koreensis gen. nov., sp. nov., isolated from activated sludge.</title>
        <authorList>
            <person name="Seung H.R."/>
        </authorList>
    </citation>
    <scope>NUCLEOTIDE SEQUENCE [LARGE SCALE GENOMIC DNA]</scope>
    <source>
        <strain evidence="5 6">EMB320</strain>
    </source>
</reference>
<evidence type="ECO:0000313" key="5">
    <source>
        <dbReference type="EMBL" id="MRD49756.1"/>
    </source>
</evidence>
<keyword evidence="1 2" id="KW-0238">DNA-binding</keyword>
<dbReference type="AlphaFoldDB" id="A0A844BDY9"/>
<keyword evidence="6" id="KW-1185">Reference proteome</keyword>
<dbReference type="PRINTS" id="PR00455">
    <property type="entry name" value="HTHTETR"/>
</dbReference>
<protein>
    <submittedName>
        <fullName evidence="5">TetR family transcriptional regulator</fullName>
    </submittedName>
</protein>
<dbReference type="GO" id="GO:0003677">
    <property type="term" value="F:DNA binding"/>
    <property type="evidence" value="ECO:0007669"/>
    <property type="project" value="UniProtKB-UniRule"/>
</dbReference>
<gene>
    <name evidence="5" type="ORF">GHT07_21010</name>
</gene>
<dbReference type="PANTHER" id="PTHR43479:SF11">
    <property type="entry name" value="ACREF_ENVCD OPERON REPRESSOR-RELATED"/>
    <property type="match status" value="1"/>
</dbReference>
<feature type="region of interest" description="Disordered" evidence="3">
    <location>
        <begin position="17"/>
        <end position="73"/>
    </location>
</feature>
<proteinExistence type="predicted"/>
<evidence type="ECO:0000259" key="4">
    <source>
        <dbReference type="PROSITE" id="PS50977"/>
    </source>
</evidence>
<dbReference type="Pfam" id="PF00440">
    <property type="entry name" value="TetR_N"/>
    <property type="match status" value="1"/>
</dbReference>
<dbReference type="Gene3D" id="1.10.357.10">
    <property type="entry name" value="Tetracycline Repressor, domain 2"/>
    <property type="match status" value="1"/>
</dbReference>
<accession>A0A844BDY9</accession>
<evidence type="ECO:0000256" key="1">
    <source>
        <dbReference type="ARBA" id="ARBA00023125"/>
    </source>
</evidence>
<comment type="caution">
    <text evidence="5">The sequence shown here is derived from an EMBL/GenBank/DDBJ whole genome shotgun (WGS) entry which is preliminary data.</text>
</comment>
<dbReference type="PROSITE" id="PS50977">
    <property type="entry name" value="HTH_TETR_2"/>
    <property type="match status" value="1"/>
</dbReference>
<dbReference type="PANTHER" id="PTHR43479">
    <property type="entry name" value="ACREF/ENVCD OPERON REPRESSOR-RELATED"/>
    <property type="match status" value="1"/>
</dbReference>
<organism evidence="5 6">
    <name type="scientific">Caenimonas koreensis DSM 17982</name>
    <dbReference type="NCBI Taxonomy" id="1121255"/>
    <lineage>
        <taxon>Bacteria</taxon>
        <taxon>Pseudomonadati</taxon>
        <taxon>Pseudomonadota</taxon>
        <taxon>Betaproteobacteria</taxon>
        <taxon>Burkholderiales</taxon>
        <taxon>Comamonadaceae</taxon>
        <taxon>Caenimonas</taxon>
    </lineage>
</organism>
<dbReference type="Proteomes" id="UP000487350">
    <property type="component" value="Unassembled WGS sequence"/>
</dbReference>
<dbReference type="InterPro" id="IPR001647">
    <property type="entry name" value="HTH_TetR"/>
</dbReference>
<evidence type="ECO:0000256" key="2">
    <source>
        <dbReference type="PROSITE-ProRule" id="PRU00335"/>
    </source>
</evidence>
<evidence type="ECO:0000313" key="6">
    <source>
        <dbReference type="Proteomes" id="UP000487350"/>
    </source>
</evidence>
<dbReference type="InterPro" id="IPR050624">
    <property type="entry name" value="HTH-type_Tx_Regulator"/>
</dbReference>
<feature type="DNA-binding region" description="H-T-H motif" evidence="2">
    <location>
        <begin position="95"/>
        <end position="114"/>
    </location>
</feature>
<dbReference type="InterPro" id="IPR009057">
    <property type="entry name" value="Homeodomain-like_sf"/>
</dbReference>
<sequence length="271" mass="31116">MWRAARCRSSKLEYMTRRKTPAAAGRRRNGARPAIRATFTPPRAAREPLHGKISPSAEQHTPRSRSNSKRSMQTMEKIFDATERIILESGAERISILDVCRIADMSRGTFYRYFDSQEDLLDAFSEYKRESFYQMLAEALESCTTPEERLATMVSYLEDYLANGNPRRMLLVAPGFALKFLKRIFRDAVVRFQVFLSPVFDAWDQRLGVKLDRELICDLMVRLVMSEQLVEGETERGAIPQQIGQLVIALRLAGIHEKKHPTGRASRVSRR</sequence>
<name>A0A844BDY9_9BURK</name>
<dbReference type="EMBL" id="WJBU01000032">
    <property type="protein sequence ID" value="MRD49756.1"/>
    <property type="molecule type" value="Genomic_DNA"/>
</dbReference>